<evidence type="ECO:0000313" key="18">
    <source>
        <dbReference type="Proteomes" id="UP000566597"/>
    </source>
</evidence>
<dbReference type="Proteomes" id="UP000840039">
    <property type="component" value="Unassembled WGS sequence"/>
</dbReference>
<accession>A0A3T2KMH5</accession>
<dbReference type="Proteomes" id="UP000337746">
    <property type="component" value="Unassembled WGS sequence"/>
</dbReference>
<reference evidence="11 12" key="3">
    <citation type="submission" date="2018-06" db="EMBL/GenBank/DDBJ databases">
        <authorList>
            <consortium name="GenomeTrakr: Next Generation Sequencing Network for Food Pathogen Tracability"/>
        </authorList>
    </citation>
    <scope>NUCLEOTIDE SEQUENCE [LARGE SCALE GENOMIC DNA]</scope>
    <source>
        <strain evidence="3 11">FLAG-54356</strain>
        <strain evidence="2 12">NYAG13B12507-5</strain>
    </source>
</reference>
<dbReference type="AlphaFoldDB" id="A0A3T2KMH5"/>
<evidence type="ECO:0000313" key="4">
    <source>
        <dbReference type="EMBL" id="EAH0219502.1"/>
    </source>
</evidence>
<evidence type="ECO:0000313" key="7">
    <source>
        <dbReference type="EMBL" id="EDP8411280.1"/>
    </source>
</evidence>
<gene>
    <name evidence="3" type="ORF">BCZ21_14380</name>
    <name evidence="2" type="ORF">CD20_15595</name>
    <name evidence="4" type="ORF">D4D89_14345</name>
    <name evidence="5" type="ORF">D4U23_14360</name>
    <name evidence="6" type="ORF">D5M70_13875</name>
    <name evidence="10" type="ORF">DCK61_15245</name>
    <name evidence="1" type="ORF">E0I39_13955</name>
    <name evidence="7" type="ORF">G3R95_002859</name>
    <name evidence="8" type="ORF">GHH22_14635</name>
    <name evidence="9" type="ORF">GHO09_13910</name>
</gene>
<reference evidence="10 14" key="2">
    <citation type="submission" date="2018-04" db="EMBL/GenBank/DDBJ databases">
        <title>Genome Analysis of a Prevalent Clone of Listeria monocytogenes Sequence Type 87 in China.</title>
        <authorList>
            <person name="Wang Y."/>
        </authorList>
    </citation>
    <scope>NUCLEOTIDE SEQUENCE [LARGE SCALE GENOMIC DNA]</scope>
    <source>
        <strain evidence="10 14">ICDC_LM1523</strain>
    </source>
</reference>
<dbReference type="EMBL" id="AAAIJX010000013">
    <property type="protein sequence ID" value="EAC4483999.1"/>
    <property type="molecule type" value="Genomic_DNA"/>
</dbReference>
<dbReference type="Proteomes" id="UP000470497">
    <property type="component" value="Unassembled WGS sequence"/>
</dbReference>
<dbReference type="Proteomes" id="UP000460224">
    <property type="component" value="Unassembled WGS sequence"/>
</dbReference>
<evidence type="ECO:0000313" key="10">
    <source>
        <dbReference type="EMBL" id="KAA9446555.1"/>
    </source>
</evidence>
<dbReference type="Proteomes" id="UP000566597">
    <property type="component" value="Unassembled WGS sequence"/>
</dbReference>
<dbReference type="EMBL" id="AANOZB010000013">
    <property type="protein sequence ID" value="EDP8411280.1"/>
    <property type="molecule type" value="Genomic_DNA"/>
</dbReference>
<dbReference type="Proteomes" id="UP000529135">
    <property type="component" value="Unassembled WGS sequence"/>
</dbReference>
<reference evidence="9 19" key="1">
    <citation type="journal article" date="2018" name="Genome Biol.">
        <title>SKESA: strategic k-mer extension for scrupulous assemblies.</title>
        <authorList>
            <person name="Souvorov A."/>
            <person name="Agarwala R."/>
            <person name="Lipman D.J."/>
        </authorList>
    </citation>
    <scope>NUCLEOTIDE SEQUENCE [LARGE SCALE GENOMIC DNA]</scope>
    <source>
        <strain evidence="8">09CEB371LM</strain>
        <strain evidence="9">Sam_F526FDD3-C0F7-43DB-B204-E231FEF9C926</strain>
    </source>
</reference>
<proteinExistence type="predicted"/>
<evidence type="ECO:0000313" key="12">
    <source>
        <dbReference type="Proteomes" id="UP000371553"/>
    </source>
</evidence>
<reference evidence="1 13" key="4">
    <citation type="submission" date="2019-03" db="EMBL/GenBank/DDBJ databases">
        <authorList>
            <person name="Ashton P.M."/>
            <person name="Dallman T."/>
            <person name="Nair S."/>
            <person name="De Pinna E."/>
            <person name="Peters T."/>
            <person name="Grant K."/>
        </authorList>
    </citation>
    <scope>NUCLEOTIDE SEQUENCE [LARGE SCALE GENOMIC DNA]</scope>
    <source>
        <strain evidence="5 18">406731</strain>
        <strain evidence="6 17">562428</strain>
        <strain evidence="4 16">563356</strain>
        <strain evidence="1 13">688377</strain>
        <strain evidence="7 15">883775</strain>
    </source>
</reference>
<evidence type="ECO:0000313" key="16">
    <source>
        <dbReference type="Proteomes" id="UP000517258"/>
    </source>
</evidence>
<evidence type="ECO:0000313" key="5">
    <source>
        <dbReference type="EMBL" id="EAH0253572.1"/>
    </source>
</evidence>
<evidence type="ECO:0000313" key="15">
    <source>
        <dbReference type="Proteomes" id="UP000470497"/>
    </source>
</evidence>
<dbReference type="EMBL" id="DAAEEB010000014">
    <property type="protein sequence ID" value="HAA8054378.1"/>
    <property type="molecule type" value="Genomic_DNA"/>
</dbReference>
<name>A0A3T2KMH5_LISMN</name>
<dbReference type="Proteomes" id="UP000840567">
    <property type="component" value="Unassembled WGS sequence"/>
</dbReference>
<evidence type="ECO:0000313" key="13">
    <source>
        <dbReference type="Proteomes" id="UP000413786"/>
    </source>
</evidence>
<dbReference type="Proteomes" id="UP000413786">
    <property type="component" value="Unassembled WGS sequence"/>
</dbReference>
<reference evidence="9" key="5">
    <citation type="submission" date="2019-10" db="EMBL/GenBank/DDBJ databases">
        <authorList>
            <consortium name="NCBI Pathogen Detection Project"/>
        </authorList>
    </citation>
    <scope>NUCLEOTIDE SEQUENCE</scope>
    <source>
        <strain evidence="8">09CEB371LM</strain>
        <strain evidence="9">Sam_F526FDD3-C0F7-43DB-B204-E231FEF9C926</strain>
    </source>
</reference>
<evidence type="ECO:0000313" key="17">
    <source>
        <dbReference type="Proteomes" id="UP000529135"/>
    </source>
</evidence>
<evidence type="ECO:0000313" key="6">
    <source>
        <dbReference type="EMBL" id="EAH3128398.1"/>
    </source>
</evidence>
<dbReference type="EMBL" id="AAAPCR010000022">
    <property type="protein sequence ID" value="EAD8147472.1"/>
    <property type="molecule type" value="Genomic_DNA"/>
</dbReference>
<evidence type="ECO:0000313" key="9">
    <source>
        <dbReference type="EMBL" id="HAA8491602.1"/>
    </source>
</evidence>
<dbReference type="Proteomes" id="UP000517258">
    <property type="component" value="Unassembled WGS sequence"/>
</dbReference>
<dbReference type="EMBL" id="DAAEQL010000010">
    <property type="protein sequence ID" value="HAA8491602.1"/>
    <property type="molecule type" value="Genomic_DNA"/>
</dbReference>
<dbReference type="EMBL" id="QDAY01000008">
    <property type="protein sequence ID" value="KAA9446555.1"/>
    <property type="molecule type" value="Genomic_DNA"/>
</dbReference>
<dbReference type="EMBL" id="AABEVI010000014">
    <property type="protein sequence ID" value="EAH0219502.1"/>
    <property type="molecule type" value="Genomic_DNA"/>
</dbReference>
<dbReference type="Proteomes" id="UP000371553">
    <property type="component" value="Unassembled WGS sequence"/>
</dbReference>
<dbReference type="EMBL" id="AABEVT010000010">
    <property type="protein sequence ID" value="EAH0253572.1"/>
    <property type="molecule type" value="Genomic_DNA"/>
</dbReference>
<dbReference type="EMBL" id="AABAWE010000009">
    <property type="protein sequence ID" value="EAG2088452.1"/>
    <property type="molecule type" value="Genomic_DNA"/>
</dbReference>
<evidence type="ECO:0000313" key="14">
    <source>
        <dbReference type="Proteomes" id="UP000460224"/>
    </source>
</evidence>
<comment type="caution">
    <text evidence="9">The sequence shown here is derived from an EMBL/GenBank/DDBJ whole genome shotgun (WGS) entry which is preliminary data.</text>
</comment>
<evidence type="ECO:0000313" key="11">
    <source>
        <dbReference type="Proteomes" id="UP000337746"/>
    </source>
</evidence>
<evidence type="ECO:0000313" key="2">
    <source>
        <dbReference type="EMBL" id="EAD8147472.1"/>
    </source>
</evidence>
<dbReference type="EMBL" id="AABGFX010000015">
    <property type="protein sequence ID" value="EAH3128398.1"/>
    <property type="molecule type" value="Genomic_DNA"/>
</dbReference>
<evidence type="ECO:0000313" key="1">
    <source>
        <dbReference type="EMBL" id="EAC4483999.1"/>
    </source>
</evidence>
<sequence>MRVKLSRKAYRKAVKEKKVRVPYNRQVQDRWKDAKWVELICKEEGTITKWLVGHYETMPHFVMLELK</sequence>
<evidence type="ECO:0000313" key="3">
    <source>
        <dbReference type="EMBL" id="EAG2088452.1"/>
    </source>
</evidence>
<dbReference type="RefSeq" id="WP_012952155.1">
    <property type="nucleotide sequence ID" value="NZ_BAAFVI010000019.1"/>
</dbReference>
<evidence type="ECO:0000313" key="19">
    <source>
        <dbReference type="Proteomes" id="UP000840567"/>
    </source>
</evidence>
<evidence type="ECO:0000313" key="8">
    <source>
        <dbReference type="EMBL" id="HAA8054378.1"/>
    </source>
</evidence>
<organism evidence="9 19">
    <name type="scientific">Listeria monocytogenes</name>
    <dbReference type="NCBI Taxonomy" id="1639"/>
    <lineage>
        <taxon>Bacteria</taxon>
        <taxon>Bacillati</taxon>
        <taxon>Bacillota</taxon>
        <taxon>Bacilli</taxon>
        <taxon>Bacillales</taxon>
        <taxon>Listeriaceae</taxon>
        <taxon>Listeria</taxon>
    </lineage>
</organism>
<protein>
    <submittedName>
        <fullName evidence="9">Uncharacterized protein</fullName>
    </submittedName>
</protein>